<name>A0A7I8VB16_9ANNE</name>
<dbReference type="Gene3D" id="1.20.5.740">
    <property type="entry name" value="Single helix bin"/>
    <property type="match status" value="1"/>
</dbReference>
<dbReference type="Pfam" id="PF04969">
    <property type="entry name" value="CS"/>
    <property type="match status" value="1"/>
</dbReference>
<dbReference type="EMBL" id="CAJFCJ010000002">
    <property type="protein sequence ID" value="CAD5112515.1"/>
    <property type="molecule type" value="Genomic_DNA"/>
</dbReference>
<dbReference type="SUPFAM" id="SSF49764">
    <property type="entry name" value="HSP20-like chaperones"/>
    <property type="match status" value="1"/>
</dbReference>
<dbReference type="PANTHER" id="PTHR12356">
    <property type="entry name" value="NUCLEAR MOVEMENT PROTEIN NUDC"/>
    <property type="match status" value="1"/>
</dbReference>
<reference evidence="2 3" key="1">
    <citation type="submission" date="2020-08" db="EMBL/GenBank/DDBJ databases">
        <authorList>
            <person name="Hejnol A."/>
        </authorList>
    </citation>
    <scope>NUCLEOTIDE SEQUENCE [LARGE SCALE GENOMIC DNA]</scope>
</reference>
<comment type="caution">
    <text evidence="2">The sequence shown here is derived from an EMBL/GenBank/DDBJ whole genome shotgun (WGS) entry which is preliminary data.</text>
</comment>
<sequence length="182" mass="20862">MFCRYYSKSIPRLSETFAVSTLLAAEMSHFDERSGIVSVETPWGKWWQTISEIYIEVNVKEGTRGKDVNVEFKPSTLRVDVCGETVIKGDLFSIIKPDDSIWTIEDKKMIRICLCKGREVAANLWKSLLKNQYEANILEQDNMQKKLTLQRYQLENPGFDFSSADISGNYQEGGPQLPSYND</sequence>
<evidence type="ECO:0000313" key="2">
    <source>
        <dbReference type="EMBL" id="CAD5112515.1"/>
    </source>
</evidence>
<dbReference type="GO" id="GO:0006457">
    <property type="term" value="P:protein folding"/>
    <property type="evidence" value="ECO:0007669"/>
    <property type="project" value="TreeGrafter"/>
</dbReference>
<dbReference type="PANTHER" id="PTHR12356:SF18">
    <property type="entry name" value="NUDC DOMAIN-CONTAINING PROTEIN 2"/>
    <property type="match status" value="1"/>
</dbReference>
<feature type="domain" description="CS" evidence="1">
    <location>
        <begin position="39"/>
        <end position="129"/>
    </location>
</feature>
<dbReference type="Gene3D" id="2.60.40.790">
    <property type="match status" value="1"/>
</dbReference>
<dbReference type="OrthoDB" id="515366at2759"/>
<protein>
    <submittedName>
        <fullName evidence="2">DgyrCDS1728</fullName>
    </submittedName>
</protein>
<dbReference type="InterPro" id="IPR037898">
    <property type="entry name" value="NudC_fam"/>
</dbReference>
<organism evidence="2 3">
    <name type="scientific">Dimorphilus gyrociliatus</name>
    <dbReference type="NCBI Taxonomy" id="2664684"/>
    <lineage>
        <taxon>Eukaryota</taxon>
        <taxon>Metazoa</taxon>
        <taxon>Spiralia</taxon>
        <taxon>Lophotrochozoa</taxon>
        <taxon>Annelida</taxon>
        <taxon>Polychaeta</taxon>
        <taxon>Polychaeta incertae sedis</taxon>
        <taxon>Dinophilidae</taxon>
        <taxon>Dimorphilus</taxon>
    </lineage>
</organism>
<dbReference type="InterPro" id="IPR008978">
    <property type="entry name" value="HSP20-like_chaperone"/>
</dbReference>
<dbReference type="AlphaFoldDB" id="A0A7I8VB16"/>
<dbReference type="PROSITE" id="PS51203">
    <property type="entry name" value="CS"/>
    <property type="match status" value="1"/>
</dbReference>
<dbReference type="GO" id="GO:0005737">
    <property type="term" value="C:cytoplasm"/>
    <property type="evidence" value="ECO:0007669"/>
    <property type="project" value="TreeGrafter"/>
</dbReference>
<keyword evidence="3" id="KW-1185">Reference proteome</keyword>
<evidence type="ECO:0000313" key="3">
    <source>
        <dbReference type="Proteomes" id="UP000549394"/>
    </source>
</evidence>
<accession>A0A7I8VB16</accession>
<dbReference type="GO" id="GO:0051082">
    <property type="term" value="F:unfolded protein binding"/>
    <property type="evidence" value="ECO:0007669"/>
    <property type="project" value="TreeGrafter"/>
</dbReference>
<gene>
    <name evidence="2" type="ORF">DGYR_LOCUS1644</name>
</gene>
<proteinExistence type="predicted"/>
<evidence type="ECO:0000259" key="1">
    <source>
        <dbReference type="PROSITE" id="PS51203"/>
    </source>
</evidence>
<dbReference type="InterPro" id="IPR007052">
    <property type="entry name" value="CS_dom"/>
</dbReference>
<dbReference type="Proteomes" id="UP000549394">
    <property type="component" value="Unassembled WGS sequence"/>
</dbReference>